<gene>
    <name evidence="4" type="ORF">RPR59_11495</name>
</gene>
<evidence type="ECO:0000256" key="2">
    <source>
        <dbReference type="RuleBase" id="RU004328"/>
    </source>
</evidence>
<evidence type="ECO:0000313" key="5">
    <source>
        <dbReference type="Proteomes" id="UP001302249"/>
    </source>
</evidence>
<dbReference type="InterPro" id="IPR001568">
    <property type="entry name" value="RNase_T2-like"/>
</dbReference>
<protein>
    <submittedName>
        <fullName evidence="4">Ribonuclease T2</fullName>
    </submittedName>
</protein>
<dbReference type="InterPro" id="IPR036430">
    <property type="entry name" value="RNase_T2-like_sf"/>
</dbReference>
<name>A0ABZ0B7I0_9SPHN</name>
<dbReference type="SUPFAM" id="SSF55895">
    <property type="entry name" value="Ribonuclease Rh-like"/>
    <property type="match status" value="1"/>
</dbReference>
<reference evidence="4 5" key="1">
    <citation type="submission" date="2023-09" db="EMBL/GenBank/DDBJ databases">
        <authorList>
            <person name="Rey-Velasco X."/>
        </authorList>
    </citation>
    <scope>NUCLEOTIDE SEQUENCE [LARGE SCALE GENOMIC DNA]</scope>
    <source>
        <strain evidence="4 5">W311</strain>
    </source>
</reference>
<dbReference type="InterPro" id="IPR039378">
    <property type="entry name" value="RNase_T2_prok"/>
</dbReference>
<dbReference type="RefSeq" id="WP_313914169.1">
    <property type="nucleotide sequence ID" value="NZ_CP135076.1"/>
</dbReference>
<dbReference type="EMBL" id="CP135076">
    <property type="protein sequence ID" value="WNO53071.1"/>
    <property type="molecule type" value="Genomic_DNA"/>
</dbReference>
<dbReference type="PROSITE" id="PS00530">
    <property type="entry name" value="RNASE_T2_1"/>
    <property type="match status" value="1"/>
</dbReference>
<keyword evidence="3" id="KW-0732">Signal</keyword>
<dbReference type="Pfam" id="PF00445">
    <property type="entry name" value="Ribonuclease_T2"/>
    <property type="match status" value="1"/>
</dbReference>
<dbReference type="PANTHER" id="PTHR11240:SF22">
    <property type="entry name" value="RIBONUCLEASE T2"/>
    <property type="match status" value="1"/>
</dbReference>
<dbReference type="InterPro" id="IPR033130">
    <property type="entry name" value="RNase_T2_His_AS_2"/>
</dbReference>
<comment type="similarity">
    <text evidence="1 2">Belongs to the RNase T2 family.</text>
</comment>
<dbReference type="Gene3D" id="3.90.730.10">
    <property type="entry name" value="Ribonuclease T2-like"/>
    <property type="match status" value="1"/>
</dbReference>
<organism evidence="4 5">
    <name type="scientific">Stakelama saccharophila</name>
    <dbReference type="NCBI Taxonomy" id="3075605"/>
    <lineage>
        <taxon>Bacteria</taxon>
        <taxon>Pseudomonadati</taxon>
        <taxon>Pseudomonadota</taxon>
        <taxon>Alphaproteobacteria</taxon>
        <taxon>Sphingomonadales</taxon>
        <taxon>Sphingomonadaceae</taxon>
        <taxon>Stakelama</taxon>
    </lineage>
</organism>
<dbReference type="PANTHER" id="PTHR11240">
    <property type="entry name" value="RIBONUCLEASE T2"/>
    <property type="match status" value="1"/>
</dbReference>
<dbReference type="PROSITE" id="PS00531">
    <property type="entry name" value="RNASE_T2_2"/>
    <property type="match status" value="1"/>
</dbReference>
<evidence type="ECO:0000256" key="3">
    <source>
        <dbReference type="SAM" id="SignalP"/>
    </source>
</evidence>
<feature type="chain" id="PRO_5045112408" evidence="3">
    <location>
        <begin position="24"/>
        <end position="239"/>
    </location>
</feature>
<evidence type="ECO:0000256" key="1">
    <source>
        <dbReference type="ARBA" id="ARBA00007469"/>
    </source>
</evidence>
<dbReference type="InterPro" id="IPR018188">
    <property type="entry name" value="RNase_T2_His_AS_1"/>
</dbReference>
<evidence type="ECO:0000313" key="4">
    <source>
        <dbReference type="EMBL" id="WNO53071.1"/>
    </source>
</evidence>
<keyword evidence="5" id="KW-1185">Reference proteome</keyword>
<proteinExistence type="inferred from homology"/>
<dbReference type="Proteomes" id="UP001302249">
    <property type="component" value="Chromosome"/>
</dbReference>
<sequence length="239" mass="26053">MTLRTLAWLAGAGILLAPGGAAAQAYRCAVPETLARPHAEGPTPDQPRRVLPIGGYTLAITWAPQFCRGDDPASAAFQCGAGNSFGFTLHGLWPDGEGKTWPQYCRSAALLPEATIRRNICATPSPQLLQHEYAKHGTCMGISPTRYFETSTSLYGRLRYPDMQALSRQKGLTAGRLASAVAAANPGMRANMMRITTTADGWLNEIWFCLDRKRHYRACPAHQGGVSRGTPIKIWRGRR</sequence>
<dbReference type="CDD" id="cd01062">
    <property type="entry name" value="RNase_T2_prok"/>
    <property type="match status" value="1"/>
</dbReference>
<feature type="signal peptide" evidence="3">
    <location>
        <begin position="1"/>
        <end position="23"/>
    </location>
</feature>
<accession>A0ABZ0B7I0</accession>